<dbReference type="GO" id="GO:0009693">
    <property type="term" value="P:ethylene biosynthetic process"/>
    <property type="evidence" value="ECO:0007669"/>
    <property type="project" value="UniProtKB-KW"/>
</dbReference>
<keyword evidence="5 10" id="KW-0456">Lyase</keyword>
<dbReference type="InterPro" id="IPR015421">
    <property type="entry name" value="PyrdxlP-dep_Trfase_major"/>
</dbReference>
<dbReference type="PANTHER" id="PTHR43795:SF6">
    <property type="entry name" value="1-AMINOCYCLOPROPANE-1-CARBOXYLATE SYNTHASE 6"/>
    <property type="match status" value="1"/>
</dbReference>
<dbReference type="EC" id="4.4.1.14" evidence="7"/>
<evidence type="ECO:0000256" key="2">
    <source>
        <dbReference type="ARBA" id="ARBA00022666"/>
    </source>
</evidence>
<evidence type="ECO:0000256" key="7">
    <source>
        <dbReference type="ARBA" id="ARBA00039053"/>
    </source>
</evidence>
<comment type="cofactor">
    <cofactor evidence="1">
        <name>pyridoxal 5'-phosphate</name>
        <dbReference type="ChEBI" id="CHEBI:597326"/>
    </cofactor>
</comment>
<dbReference type="GO" id="GO:0016847">
    <property type="term" value="F:1-aminocyclopropane-1-carboxylate synthase activity"/>
    <property type="evidence" value="ECO:0007669"/>
    <property type="project" value="UniProtKB-EC"/>
</dbReference>
<evidence type="ECO:0000256" key="6">
    <source>
        <dbReference type="ARBA" id="ARBA00037888"/>
    </source>
</evidence>
<comment type="catalytic activity">
    <reaction evidence="8">
        <text>S-adenosyl-L-methionine = 1-aminocyclopropane-1-carboxylate + S-methyl-5'-thioadenosine + H(+)</text>
        <dbReference type="Rhea" id="RHEA:21744"/>
        <dbReference type="ChEBI" id="CHEBI:15378"/>
        <dbReference type="ChEBI" id="CHEBI:17509"/>
        <dbReference type="ChEBI" id="CHEBI:58360"/>
        <dbReference type="ChEBI" id="CHEBI:59789"/>
        <dbReference type="EC" id="4.4.1.14"/>
    </reaction>
</comment>
<evidence type="ECO:0000313" key="10">
    <source>
        <dbReference type="EMBL" id="AAC49923.1"/>
    </source>
</evidence>
<evidence type="ECO:0000256" key="5">
    <source>
        <dbReference type="ARBA" id="ARBA00023239"/>
    </source>
</evidence>
<dbReference type="PRINTS" id="PR00753">
    <property type="entry name" value="ACCSYNTHASE"/>
</dbReference>
<dbReference type="Pfam" id="PF00155">
    <property type="entry name" value="Aminotran_1_2"/>
    <property type="match status" value="1"/>
</dbReference>
<protein>
    <recommendedName>
        <fullName evidence="7">1-aminocyclopropane-1-carboxylate synthase</fullName>
        <ecNumber evidence="7">4.4.1.14</ecNumber>
    </recommendedName>
</protein>
<name>O22335_STELP</name>
<reference evidence="10" key="1">
    <citation type="journal article" date="1998" name="Plant Mol. Biol.">
        <title>Differential regulation of 1-aminocyclopropane-1-carboxylate synthase gene family and its role in phenotypic plasticity in Stellaria longipes.</title>
        <authorList>
            <person name="Kathiresan A."/>
            <person name="Nagarathna K.C."/>
            <person name="Moloney M.M."/>
            <person name="Reid D.M."/>
            <person name="Chinnappa C.C."/>
        </authorList>
    </citation>
    <scope>NUCLEOTIDE SEQUENCE</scope>
    <source>
        <strain evidence="10">Prairie</strain>
    </source>
</reference>
<evidence type="ECO:0000256" key="4">
    <source>
        <dbReference type="ARBA" id="ARBA00022898"/>
    </source>
</evidence>
<evidence type="ECO:0000256" key="1">
    <source>
        <dbReference type="ARBA" id="ARBA00001933"/>
    </source>
</evidence>
<dbReference type="AlphaFoldDB" id="O22335"/>
<dbReference type="InterPro" id="IPR004839">
    <property type="entry name" value="Aminotransferase_I/II_large"/>
</dbReference>
<sequence>MVLPSKNNSEQVLSKMAVNFNSGEDSSYFLGWKAYNKDDNPHFHPYAEIEQNYNGVIQMGLAENQLSSDLIEEWIKRNPDAAICVEDGIKSIFRALFQDYHGLIEFRQLVARFMEKVRGGRVRFDSNLVLTAGATGANETIIFCTDNPGDAFLVPTPYYAAGDRDLKWRTRAEILPICHCSSNNFKITSKAKEAYEKAQSKYKAKKLDLNVKGLIMTNPSNPLGTTTLDRDTLKKISTFIDQKNIHLVCDEIYAATVFKAKTVSIADILLDDHVNQDLVHILYSLSKDLGLPGFRVVIVYSKDEMVVSAATKMSSFGLSSGLYIHTVIRLLQRLGECLVLPLSQTQNLLATMLSDKKFTWNYIKINRERLKRRYEMIINGLKKVGIECLKGNGGLFCWMNLSPFLEKPTKEGELDLWSSIVNEVKLNISPGSSCHCSNPGWFRVCFANMDESMAVQLAMQRLQNFVGEYVADNMEKKQQWKKSRLSLSFRRPSPLVRT</sequence>
<evidence type="ECO:0000256" key="8">
    <source>
        <dbReference type="ARBA" id="ARBA00049554"/>
    </source>
</evidence>
<dbReference type="Gene3D" id="3.40.640.10">
    <property type="entry name" value="Type I PLP-dependent aspartate aminotransferase-like (Major domain)"/>
    <property type="match status" value="1"/>
</dbReference>
<dbReference type="CDD" id="cd00609">
    <property type="entry name" value="AAT_like"/>
    <property type="match status" value="1"/>
</dbReference>
<proteinExistence type="evidence at transcript level"/>
<accession>O22335</accession>
<dbReference type="InterPro" id="IPR015424">
    <property type="entry name" value="PyrdxlP-dep_Trfase"/>
</dbReference>
<keyword evidence="3" id="KW-0949">S-adenosyl-L-methionine</keyword>
<dbReference type="Gene3D" id="3.90.1150.10">
    <property type="entry name" value="Aspartate Aminotransferase, domain 1"/>
    <property type="match status" value="1"/>
</dbReference>
<keyword evidence="2" id="KW-0266">Ethylene biosynthesis</keyword>
<feature type="domain" description="Aminotransferase class I/classII large" evidence="9">
    <location>
        <begin position="57"/>
        <end position="455"/>
    </location>
</feature>
<dbReference type="InterPro" id="IPR050478">
    <property type="entry name" value="Ethylene_sulfur-biosynth"/>
</dbReference>
<organism evidence="10">
    <name type="scientific">Stellaria longipes</name>
    <name type="common">Longstalk starwort</name>
    <name type="synonym">Alsine longipes</name>
    <dbReference type="NCBI Taxonomy" id="19744"/>
    <lineage>
        <taxon>Eukaryota</taxon>
        <taxon>Viridiplantae</taxon>
        <taxon>Streptophyta</taxon>
        <taxon>Embryophyta</taxon>
        <taxon>Tracheophyta</taxon>
        <taxon>Spermatophyta</taxon>
        <taxon>Magnoliopsida</taxon>
        <taxon>eudicotyledons</taxon>
        <taxon>Gunneridae</taxon>
        <taxon>Pentapetalae</taxon>
        <taxon>Caryophyllales</taxon>
        <taxon>Caryophyllaceae</taxon>
        <taxon>Alsineae</taxon>
        <taxon>Stellaria</taxon>
    </lineage>
</organism>
<comment type="pathway">
    <text evidence="6">Alkene biosynthesis; ethylene biosynthesis via S-adenosyl-L-methionine; ethylene from S-adenosyl-L-methionine: step 1/2.</text>
</comment>
<dbReference type="InterPro" id="IPR015422">
    <property type="entry name" value="PyrdxlP-dep_Trfase_small"/>
</dbReference>
<evidence type="ECO:0000259" key="9">
    <source>
        <dbReference type="Pfam" id="PF00155"/>
    </source>
</evidence>
<dbReference type="GO" id="GO:0008483">
    <property type="term" value="F:transaminase activity"/>
    <property type="evidence" value="ECO:0007669"/>
    <property type="project" value="TreeGrafter"/>
</dbReference>
<evidence type="ECO:0000256" key="3">
    <source>
        <dbReference type="ARBA" id="ARBA00022691"/>
    </source>
</evidence>
<keyword evidence="4" id="KW-0663">Pyridoxal phosphate</keyword>
<dbReference type="SUPFAM" id="SSF53383">
    <property type="entry name" value="PLP-dependent transferases"/>
    <property type="match status" value="1"/>
</dbReference>
<dbReference type="EMBL" id="AF003981">
    <property type="protein sequence ID" value="AAC49923.1"/>
    <property type="molecule type" value="mRNA"/>
</dbReference>
<dbReference type="PANTHER" id="PTHR43795">
    <property type="entry name" value="BIFUNCTIONAL ASPARTATE AMINOTRANSFERASE AND GLUTAMATE/ASPARTATE-PREPHENATE AMINOTRANSFERASE-RELATED"/>
    <property type="match status" value="1"/>
</dbReference>
<dbReference type="GO" id="GO:0030170">
    <property type="term" value="F:pyridoxal phosphate binding"/>
    <property type="evidence" value="ECO:0007669"/>
    <property type="project" value="InterPro"/>
</dbReference>